<sequence length="116" mass="12441">MGSFALTSEQGEDLGRLRAGGAEPVRYPGAELRGFPFVENGEASFGEIGAAIADRLGLGPVQPWNLTDAGRVRGEGFARFALGADSRVRAVRARRLGWTPRHASAGTWIRDSMRIS</sequence>
<evidence type="ECO:0000313" key="3">
    <source>
        <dbReference type="Proteomes" id="UP000612282"/>
    </source>
</evidence>
<dbReference type="EMBL" id="BOMG01000101">
    <property type="protein sequence ID" value="GID59743.1"/>
    <property type="molecule type" value="Genomic_DNA"/>
</dbReference>
<protein>
    <submittedName>
        <fullName evidence="2">Uncharacterized protein</fullName>
    </submittedName>
</protein>
<accession>A0ABQ3XMK5</accession>
<comment type="caution">
    <text evidence="2">The sequence shown here is derived from an EMBL/GenBank/DDBJ whole genome shotgun (WGS) entry which is preliminary data.</text>
</comment>
<name>A0ABQ3XMK5_9ACTN</name>
<evidence type="ECO:0000256" key="1">
    <source>
        <dbReference type="SAM" id="MobiDB-lite"/>
    </source>
</evidence>
<dbReference type="RefSeq" id="WP_203806120.1">
    <property type="nucleotide sequence ID" value="NZ_BAAAQE010000068.1"/>
</dbReference>
<organism evidence="2 3">
    <name type="scientific">Actinoplanes couchii</name>
    <dbReference type="NCBI Taxonomy" id="403638"/>
    <lineage>
        <taxon>Bacteria</taxon>
        <taxon>Bacillati</taxon>
        <taxon>Actinomycetota</taxon>
        <taxon>Actinomycetes</taxon>
        <taxon>Micromonosporales</taxon>
        <taxon>Micromonosporaceae</taxon>
        <taxon>Actinoplanes</taxon>
    </lineage>
</organism>
<keyword evidence="3" id="KW-1185">Reference proteome</keyword>
<evidence type="ECO:0000313" key="2">
    <source>
        <dbReference type="EMBL" id="GID59743.1"/>
    </source>
</evidence>
<reference evidence="2 3" key="1">
    <citation type="submission" date="2021-01" db="EMBL/GenBank/DDBJ databases">
        <title>Whole genome shotgun sequence of Actinoplanes couchii NBRC 106145.</title>
        <authorList>
            <person name="Komaki H."/>
            <person name="Tamura T."/>
        </authorList>
    </citation>
    <scope>NUCLEOTIDE SEQUENCE [LARGE SCALE GENOMIC DNA]</scope>
    <source>
        <strain evidence="2 3">NBRC 106145</strain>
    </source>
</reference>
<dbReference type="Proteomes" id="UP000612282">
    <property type="component" value="Unassembled WGS sequence"/>
</dbReference>
<gene>
    <name evidence="2" type="ORF">Aco03nite_081470</name>
</gene>
<feature type="region of interest" description="Disordered" evidence="1">
    <location>
        <begin position="1"/>
        <end position="20"/>
    </location>
</feature>
<proteinExistence type="predicted"/>